<name>A0ABW4YXM6_9HYPH</name>
<reference evidence="3" key="1">
    <citation type="journal article" date="2019" name="Int. J. Syst. Evol. Microbiol.">
        <title>The Global Catalogue of Microorganisms (GCM) 10K type strain sequencing project: providing services to taxonomists for standard genome sequencing and annotation.</title>
        <authorList>
            <consortium name="The Broad Institute Genomics Platform"/>
            <consortium name="The Broad Institute Genome Sequencing Center for Infectious Disease"/>
            <person name="Wu L."/>
            <person name="Ma J."/>
        </authorList>
    </citation>
    <scope>NUCLEOTIDE SEQUENCE [LARGE SCALE GENOMIC DNA]</scope>
    <source>
        <strain evidence="3">CCM 7435</strain>
    </source>
</reference>
<dbReference type="RefSeq" id="WP_213350360.1">
    <property type="nucleotide sequence ID" value="NZ_JAHBGB010000002.1"/>
</dbReference>
<protein>
    <submittedName>
        <fullName evidence="2">MBL fold metallo-hydrolase</fullName>
    </submittedName>
</protein>
<dbReference type="InterPro" id="IPR001279">
    <property type="entry name" value="Metallo-B-lactamas"/>
</dbReference>
<proteinExistence type="predicted"/>
<dbReference type="Pfam" id="PF00753">
    <property type="entry name" value="Lactamase_B"/>
    <property type="match status" value="1"/>
</dbReference>
<dbReference type="Gene3D" id="3.40.50.10890">
    <property type="match status" value="1"/>
</dbReference>
<dbReference type="SMART" id="SM00849">
    <property type="entry name" value="Lactamase_B"/>
    <property type="match status" value="1"/>
</dbReference>
<accession>A0ABW4YXM6</accession>
<evidence type="ECO:0000313" key="3">
    <source>
        <dbReference type="Proteomes" id="UP001597299"/>
    </source>
</evidence>
<evidence type="ECO:0000259" key="1">
    <source>
        <dbReference type="SMART" id="SM00849"/>
    </source>
</evidence>
<organism evidence="2 3">
    <name type="scientific">Ancylobacter oerskovii</name>
    <dbReference type="NCBI Taxonomy" id="459519"/>
    <lineage>
        <taxon>Bacteria</taxon>
        <taxon>Pseudomonadati</taxon>
        <taxon>Pseudomonadota</taxon>
        <taxon>Alphaproteobacteria</taxon>
        <taxon>Hyphomicrobiales</taxon>
        <taxon>Xanthobacteraceae</taxon>
        <taxon>Ancylobacter</taxon>
    </lineage>
</organism>
<comment type="caution">
    <text evidence="2">The sequence shown here is derived from an EMBL/GenBank/DDBJ whole genome shotgun (WGS) entry which is preliminary data.</text>
</comment>
<gene>
    <name evidence="2" type="ORF">ACFSNC_11915</name>
</gene>
<dbReference type="PANTHER" id="PTHR11203">
    <property type="entry name" value="CLEAVAGE AND POLYADENYLATION SPECIFICITY FACTOR FAMILY MEMBER"/>
    <property type="match status" value="1"/>
</dbReference>
<dbReference type="EMBL" id="JBHUHD010000001">
    <property type="protein sequence ID" value="MFD2141112.1"/>
    <property type="molecule type" value="Genomic_DNA"/>
</dbReference>
<dbReference type="Gene3D" id="3.60.15.10">
    <property type="entry name" value="Ribonuclease Z/Hydroxyacylglutathione hydrolase-like"/>
    <property type="match status" value="2"/>
</dbReference>
<dbReference type="SUPFAM" id="SSF56281">
    <property type="entry name" value="Metallo-hydrolase/oxidoreductase"/>
    <property type="match status" value="1"/>
</dbReference>
<dbReference type="Proteomes" id="UP001597299">
    <property type="component" value="Unassembled WGS sequence"/>
</dbReference>
<sequence>MKRLAALSGWGMKGPACFLLEMDGRRLLLDLGEGPDAGRRPSLGGIGKVDAILISHGHPDHVGALDLAPEIGDPPVYATEAVRALAGEDRLRQAQDLPFGGTTRIAGLDVETGPAGHAPGAVWMRIGGASGLLYSGDYSAESALFPVVPPLPAAALVCDASYGDAEEPLDRQAAALVALARARALLLPAPPAGRALEMALAFQRAGVPVSLCPATRAVAQAMAERPATAVAELRDWPAQVLETAGTLTARSPAAGVMIVAGAQAERGLSAALAQRFVASGEADVVFTGHVAAGSAAERLVAGGQATLRRWNVHPTREGLRVLVAAVRPSVMLPAFLPKARLAGLKALFPELRLVTEAPDFAWQAG</sequence>
<feature type="domain" description="Metallo-beta-lactamase" evidence="1">
    <location>
        <begin position="14"/>
        <end position="181"/>
    </location>
</feature>
<dbReference type="InterPro" id="IPR050698">
    <property type="entry name" value="MBL"/>
</dbReference>
<dbReference type="InterPro" id="IPR036866">
    <property type="entry name" value="RibonucZ/Hydroxyglut_hydro"/>
</dbReference>
<dbReference type="PANTHER" id="PTHR11203:SF37">
    <property type="entry name" value="INTEGRATOR COMPLEX SUBUNIT 11"/>
    <property type="match status" value="1"/>
</dbReference>
<evidence type="ECO:0000313" key="2">
    <source>
        <dbReference type="EMBL" id="MFD2141112.1"/>
    </source>
</evidence>
<keyword evidence="3" id="KW-1185">Reference proteome</keyword>